<dbReference type="EMBL" id="CAWUFR010000878">
    <property type="protein sequence ID" value="CAK6981719.1"/>
    <property type="molecule type" value="Genomic_DNA"/>
</dbReference>
<reference evidence="3 4" key="1">
    <citation type="submission" date="2024-01" db="EMBL/GenBank/DDBJ databases">
        <authorList>
            <person name="Alioto T."/>
            <person name="Alioto T."/>
            <person name="Gomez Garrido J."/>
        </authorList>
    </citation>
    <scope>NUCLEOTIDE SEQUENCE [LARGE SCALE GENOMIC DNA]</scope>
</reference>
<gene>
    <name evidence="3" type="ORF">FSCOSCO3_A021034</name>
</gene>
<dbReference type="GO" id="GO:0003950">
    <property type="term" value="F:NAD+ poly-ADP-ribosyltransferase activity"/>
    <property type="evidence" value="ECO:0007669"/>
    <property type="project" value="InterPro"/>
</dbReference>
<dbReference type="PANTHER" id="PTHR36542:SF2">
    <property type="entry name" value="GIG2-LIKE PROTEIN DRED-RELATED"/>
    <property type="match status" value="1"/>
</dbReference>
<dbReference type="PANTHER" id="PTHR36542">
    <property type="entry name" value="GIG2-LIKE PROTEIN DRED-RELATED"/>
    <property type="match status" value="1"/>
</dbReference>
<dbReference type="Proteomes" id="UP001314229">
    <property type="component" value="Unassembled WGS sequence"/>
</dbReference>
<proteinExistence type="inferred from homology"/>
<protein>
    <submittedName>
        <fullName evidence="3">Uncharacterized protein LOC128379345</fullName>
    </submittedName>
</protein>
<sequence length="212" mass="24160">MAFPPKSRGFLYWTLLNKHLLPALSNQHNTGESDPETNMYQQPQFHWAEEPFTLPMGVGRLGLSEPVECQNYVMYHGTSRANIVSILRYGFFQSKRGLLGSGVYLSRDLKKASYYPNGHPDNDKVVFRVLVEVGRVITIDNKDHPRRKTWQDPRYGPVFDTAWIPPGCGLVREVDCVWDPNRITILDIIHPQPVPFGYGVIYGYGYPPGYTG</sequence>
<name>A0AAV1QE43_SCOSC</name>
<dbReference type="InterPro" id="IPR012317">
    <property type="entry name" value="Poly(ADP-ribose)pol_cat_dom"/>
</dbReference>
<dbReference type="GO" id="GO:0005737">
    <property type="term" value="C:cytoplasm"/>
    <property type="evidence" value="ECO:0007669"/>
    <property type="project" value="TreeGrafter"/>
</dbReference>
<dbReference type="Pfam" id="PF00644">
    <property type="entry name" value="PARP"/>
    <property type="match status" value="1"/>
</dbReference>
<comment type="similarity">
    <text evidence="1">Belongs to the ARTD/PARP family.</text>
</comment>
<evidence type="ECO:0000313" key="3">
    <source>
        <dbReference type="EMBL" id="CAK6981719.1"/>
    </source>
</evidence>
<dbReference type="SUPFAM" id="SSF56399">
    <property type="entry name" value="ADP-ribosylation"/>
    <property type="match status" value="1"/>
</dbReference>
<evidence type="ECO:0000256" key="1">
    <source>
        <dbReference type="ARBA" id="ARBA00024347"/>
    </source>
</evidence>
<feature type="domain" description="PARP catalytic" evidence="2">
    <location>
        <begin position="70"/>
        <end position="146"/>
    </location>
</feature>
<dbReference type="AlphaFoldDB" id="A0AAV1QE43"/>
<organism evidence="3 4">
    <name type="scientific">Scomber scombrus</name>
    <name type="common">Atlantic mackerel</name>
    <name type="synonym">Scomber vernalis</name>
    <dbReference type="NCBI Taxonomy" id="13677"/>
    <lineage>
        <taxon>Eukaryota</taxon>
        <taxon>Metazoa</taxon>
        <taxon>Chordata</taxon>
        <taxon>Craniata</taxon>
        <taxon>Vertebrata</taxon>
        <taxon>Euteleostomi</taxon>
        <taxon>Actinopterygii</taxon>
        <taxon>Neopterygii</taxon>
        <taxon>Teleostei</taxon>
        <taxon>Neoteleostei</taxon>
        <taxon>Acanthomorphata</taxon>
        <taxon>Pelagiaria</taxon>
        <taxon>Scombriformes</taxon>
        <taxon>Scombridae</taxon>
        <taxon>Scomber</taxon>
    </lineage>
</organism>
<comment type="caution">
    <text evidence="3">The sequence shown here is derived from an EMBL/GenBank/DDBJ whole genome shotgun (WGS) entry which is preliminary data.</text>
</comment>
<evidence type="ECO:0000259" key="2">
    <source>
        <dbReference type="Pfam" id="PF00644"/>
    </source>
</evidence>
<dbReference type="Gene3D" id="3.90.175.10">
    <property type="entry name" value="Diphtheria Toxin, domain 1"/>
    <property type="match status" value="1"/>
</dbReference>
<accession>A0AAV1QE43</accession>
<evidence type="ECO:0000313" key="4">
    <source>
        <dbReference type="Proteomes" id="UP001314229"/>
    </source>
</evidence>
<keyword evidence="4" id="KW-1185">Reference proteome</keyword>